<dbReference type="EMBL" id="AWSJ01000217">
    <property type="protein sequence ID" value="ERI08313.1"/>
    <property type="molecule type" value="Genomic_DNA"/>
</dbReference>
<evidence type="ECO:0000256" key="6">
    <source>
        <dbReference type="RuleBase" id="RU000481"/>
    </source>
</evidence>
<dbReference type="InterPro" id="IPR004838">
    <property type="entry name" value="NHTrfase_class1_PyrdxlP-BS"/>
</dbReference>
<evidence type="ECO:0000313" key="8">
    <source>
        <dbReference type="EMBL" id="ERI08313.1"/>
    </source>
</evidence>
<dbReference type="GO" id="GO:0008483">
    <property type="term" value="F:transaminase activity"/>
    <property type="evidence" value="ECO:0007669"/>
    <property type="project" value="UniProtKB-KW"/>
</dbReference>
<dbReference type="PATRIC" id="fig|649747.3.peg.3258"/>
<dbReference type="InterPro" id="IPR015424">
    <property type="entry name" value="PyrdxlP-dep_Trfase"/>
</dbReference>
<dbReference type="InterPro" id="IPR015421">
    <property type="entry name" value="PyrdxlP-dep_Trfase_major"/>
</dbReference>
<dbReference type="HOGENOM" id="CLU_017584_4_3_9"/>
<proteinExistence type="inferred from homology"/>
<dbReference type="STRING" id="649747.HMPREF0083_03595"/>
<keyword evidence="4 6" id="KW-0808">Transferase</keyword>
<gene>
    <name evidence="8" type="ORF">HMPREF0083_03595</name>
</gene>
<dbReference type="PANTHER" id="PTHR46383:SF1">
    <property type="entry name" value="ASPARTATE AMINOTRANSFERASE"/>
    <property type="match status" value="1"/>
</dbReference>
<sequence length="402" mass="43911">MFVGSRGGALMKLAKRVAQITPSKTLAITAKAKELRSEGYDVVGLGAGEPDFNTPQHIIDAAVKAMEEGQTKYTAAAGIVELKKAICEKLARDNNITYKPSQVVVCNGAKHALYNLFQAIVDPGDEVIVPIPYWVSYPEMITLADGVPVFVEGAEANEFKITPDQLRAAITNRTRAVIINSPSNPTGSVYTREELEGLAQVCIEKQILMVSDEIYEKLIYDGREHVSIASLSPEAYDLTVVINGMSKPYSMTGWRIGYAAGNEALIKAMTNLSSHSTSNPTTFAQYGALAALEGSQEPLEMMKAEFDKRRKAVVKLMNEIEGIHCVEPKGAFYLFANVSEAMKKGGYTDVDEWAQDLLEKEYVALIPGSGFGAPNHIRISYATSLEQLEKGIARIKKFVEES</sequence>
<comment type="cofactor">
    <cofactor evidence="1 6">
        <name>pyridoxal 5'-phosphate</name>
        <dbReference type="ChEBI" id="CHEBI:597326"/>
    </cofactor>
</comment>
<evidence type="ECO:0000259" key="7">
    <source>
        <dbReference type="Pfam" id="PF00155"/>
    </source>
</evidence>
<comment type="similarity">
    <text evidence="2 6">Belongs to the class-I pyridoxal-phosphate-dependent aminotransferase family.</text>
</comment>
<feature type="domain" description="Aminotransferase class I/classII large" evidence="7">
    <location>
        <begin position="41"/>
        <end position="395"/>
    </location>
</feature>
<dbReference type="GO" id="GO:0030170">
    <property type="term" value="F:pyridoxal phosphate binding"/>
    <property type="evidence" value="ECO:0007669"/>
    <property type="project" value="InterPro"/>
</dbReference>
<dbReference type="GO" id="GO:0006520">
    <property type="term" value="P:amino acid metabolic process"/>
    <property type="evidence" value="ECO:0007669"/>
    <property type="project" value="InterPro"/>
</dbReference>
<dbReference type="SUPFAM" id="SSF53383">
    <property type="entry name" value="PLP-dependent transferases"/>
    <property type="match status" value="1"/>
</dbReference>
<protein>
    <recommendedName>
        <fullName evidence="6">Aminotransferase</fullName>
        <ecNumber evidence="6">2.6.1.-</ecNumber>
    </recommendedName>
</protein>
<dbReference type="Gene3D" id="3.40.640.10">
    <property type="entry name" value="Type I PLP-dependent aspartate aminotransferase-like (Major domain)"/>
    <property type="match status" value="1"/>
</dbReference>
<dbReference type="Proteomes" id="UP000016511">
    <property type="component" value="Unassembled WGS sequence"/>
</dbReference>
<evidence type="ECO:0000256" key="1">
    <source>
        <dbReference type="ARBA" id="ARBA00001933"/>
    </source>
</evidence>
<dbReference type="InterPro" id="IPR050596">
    <property type="entry name" value="AspAT/PAT-like"/>
</dbReference>
<keyword evidence="9" id="KW-1185">Reference proteome</keyword>
<evidence type="ECO:0000313" key="9">
    <source>
        <dbReference type="Proteomes" id="UP000016511"/>
    </source>
</evidence>
<organism evidence="8 9">
    <name type="scientific">Aneurinibacillus aneurinilyticus ATCC 12856</name>
    <dbReference type="NCBI Taxonomy" id="649747"/>
    <lineage>
        <taxon>Bacteria</taxon>
        <taxon>Bacillati</taxon>
        <taxon>Bacillota</taxon>
        <taxon>Bacilli</taxon>
        <taxon>Bacillales</taxon>
        <taxon>Paenibacillaceae</taxon>
        <taxon>Aneurinibacillus group</taxon>
        <taxon>Aneurinibacillus</taxon>
    </lineage>
</organism>
<dbReference type="InterPro" id="IPR015422">
    <property type="entry name" value="PyrdxlP-dep_Trfase_small"/>
</dbReference>
<dbReference type="PANTHER" id="PTHR46383">
    <property type="entry name" value="ASPARTATE AMINOTRANSFERASE"/>
    <property type="match status" value="1"/>
</dbReference>
<dbReference type="eggNOG" id="COG0436">
    <property type="taxonomic scope" value="Bacteria"/>
</dbReference>
<evidence type="ECO:0000256" key="3">
    <source>
        <dbReference type="ARBA" id="ARBA00022576"/>
    </source>
</evidence>
<dbReference type="AlphaFoldDB" id="U1X1C6"/>
<dbReference type="InterPro" id="IPR004839">
    <property type="entry name" value="Aminotransferase_I/II_large"/>
</dbReference>
<accession>U1X1C6</accession>
<keyword evidence="3 6" id="KW-0032">Aminotransferase</keyword>
<evidence type="ECO:0000256" key="4">
    <source>
        <dbReference type="ARBA" id="ARBA00022679"/>
    </source>
</evidence>
<dbReference type="CDD" id="cd00609">
    <property type="entry name" value="AAT_like"/>
    <property type="match status" value="1"/>
</dbReference>
<dbReference type="PROSITE" id="PS00105">
    <property type="entry name" value="AA_TRANSFER_CLASS_1"/>
    <property type="match status" value="1"/>
</dbReference>
<dbReference type="EC" id="2.6.1.-" evidence="6"/>
<dbReference type="Gene3D" id="3.90.1150.10">
    <property type="entry name" value="Aspartate Aminotransferase, domain 1"/>
    <property type="match status" value="1"/>
</dbReference>
<dbReference type="PRINTS" id="PR00753">
    <property type="entry name" value="ACCSYNTHASE"/>
</dbReference>
<name>U1X1C6_ANEAE</name>
<evidence type="ECO:0000256" key="2">
    <source>
        <dbReference type="ARBA" id="ARBA00007441"/>
    </source>
</evidence>
<comment type="caution">
    <text evidence="8">The sequence shown here is derived from an EMBL/GenBank/DDBJ whole genome shotgun (WGS) entry which is preliminary data.</text>
</comment>
<dbReference type="Pfam" id="PF00155">
    <property type="entry name" value="Aminotran_1_2"/>
    <property type="match status" value="1"/>
</dbReference>
<dbReference type="FunFam" id="3.40.640.10:FF:000033">
    <property type="entry name" value="Aspartate aminotransferase"/>
    <property type="match status" value="1"/>
</dbReference>
<reference evidence="8 9" key="1">
    <citation type="submission" date="2013-08" db="EMBL/GenBank/DDBJ databases">
        <authorList>
            <person name="Weinstock G."/>
            <person name="Sodergren E."/>
            <person name="Wylie T."/>
            <person name="Fulton L."/>
            <person name="Fulton R."/>
            <person name="Fronick C."/>
            <person name="O'Laughlin M."/>
            <person name="Godfrey J."/>
            <person name="Miner T."/>
            <person name="Herter B."/>
            <person name="Appelbaum E."/>
            <person name="Cordes M."/>
            <person name="Lek S."/>
            <person name="Wollam A."/>
            <person name="Pepin K.H."/>
            <person name="Palsikar V.B."/>
            <person name="Mitreva M."/>
            <person name="Wilson R.K."/>
        </authorList>
    </citation>
    <scope>NUCLEOTIDE SEQUENCE [LARGE SCALE GENOMIC DNA]</scope>
    <source>
        <strain evidence="8 9">ATCC 12856</strain>
    </source>
</reference>
<keyword evidence="5" id="KW-0663">Pyridoxal phosphate</keyword>
<evidence type="ECO:0000256" key="5">
    <source>
        <dbReference type="ARBA" id="ARBA00022898"/>
    </source>
</evidence>